<evidence type="ECO:0000313" key="2">
    <source>
        <dbReference type="EMBL" id="KGJ09174.1"/>
    </source>
</evidence>
<dbReference type="GO" id="GO:0004386">
    <property type="term" value="F:helicase activity"/>
    <property type="evidence" value="ECO:0007669"/>
    <property type="project" value="UniProtKB-KW"/>
</dbReference>
<feature type="domain" description="PD-(D/E)XK endonuclease-like" evidence="1">
    <location>
        <begin position="704"/>
        <end position="899"/>
    </location>
</feature>
<dbReference type="InterPro" id="IPR038726">
    <property type="entry name" value="PDDEXK_AddAB-type"/>
</dbReference>
<dbReference type="Proteomes" id="UP000029917">
    <property type="component" value="Unassembled WGS sequence"/>
</dbReference>
<dbReference type="Gene3D" id="3.90.320.10">
    <property type="match status" value="1"/>
</dbReference>
<evidence type="ECO:0000313" key="3">
    <source>
        <dbReference type="Proteomes" id="UP000029917"/>
    </source>
</evidence>
<evidence type="ECO:0000259" key="1">
    <source>
        <dbReference type="Pfam" id="PF12705"/>
    </source>
</evidence>
<reference evidence="2 3" key="1">
    <citation type="submission" date="2014-09" db="EMBL/GenBank/DDBJ databases">
        <authorList>
            <person name="McGinnis J.M."/>
            <person name="Wolfgang W.J."/>
        </authorList>
    </citation>
    <scope>NUCLEOTIDE SEQUENCE [LARGE SCALE GENOMIC DNA]</scope>
    <source>
        <strain evidence="2 3">HAMBI 3106</strain>
    </source>
</reference>
<dbReference type="OrthoDB" id="9780606at2"/>
<reference evidence="2 3" key="2">
    <citation type="submission" date="2014-10" db="EMBL/GenBank/DDBJ databases">
        <title>Paracoccus sanguinis sp. nov., isolated from clinical specimens of New York State patients.</title>
        <authorList>
            <person name="Mingle L.A."/>
            <person name="Cole J.A."/>
            <person name="Lapierre P."/>
            <person name="Musser K.A."/>
        </authorList>
    </citation>
    <scope>NUCLEOTIDE SEQUENCE [LARGE SCALE GENOMIC DNA]</scope>
    <source>
        <strain evidence="2 3">HAMBI 3106</strain>
    </source>
</reference>
<dbReference type="InterPro" id="IPR014153">
    <property type="entry name" value="Ds_break_AddB"/>
</dbReference>
<name>A0A099FF69_9RHOB</name>
<comment type="caution">
    <text evidence="2">The sequence shown here is derived from an EMBL/GenBank/DDBJ whole genome shotgun (WGS) entry which is preliminary data.</text>
</comment>
<dbReference type="Pfam" id="PF12705">
    <property type="entry name" value="PDDEXK_1"/>
    <property type="match status" value="1"/>
</dbReference>
<organism evidence="2 3">
    <name type="scientific">Paracoccus sphaerophysae</name>
    <dbReference type="NCBI Taxonomy" id="690417"/>
    <lineage>
        <taxon>Bacteria</taxon>
        <taxon>Pseudomonadati</taxon>
        <taxon>Pseudomonadota</taxon>
        <taxon>Alphaproteobacteria</taxon>
        <taxon>Rhodobacterales</taxon>
        <taxon>Paracoccaceae</taxon>
        <taxon>Paracoccus</taxon>
    </lineage>
</organism>
<sequence>MQGLYALPAGVDFAAELVRGLRDRMADRPPEAMAAVTIHCNSGHTLRGIEAAFHRHGALLLPRLRLIADLGSEAGLPPPAAPLARLLDLSHLVARALRAEDGQSVPALTRSLAALMAEMQSEGLDAEALDAVDAADHAAHWQRALTFLRIAAGFHLDGAPVDREALQRRAAQMLAEDWAEGRNLPPGPVIVAGSTGSHGATRLFMQAVAALPGGAVVLPGHDPHLPPELQARLIEGDEDHPQARFAPLIAAMGAPRPWTDAAPPAPQRNRLLSLALRPAPVTDQWVAQGPSLGDLGPACAGMTLIEADDPASEAGAIAVLIRDAVHHGRAVTLIAADRTLTRRVTAALDRWAIRPDDSAGAPLPLTAAGLFLRHVAELPLAALDIVALLVLLKHPLTATGAGHDARGAHLLHTRELELHLRKHGPVFPDGAALRAWGDRPRTPPARRDWAQGIAALLDETLPLIADPGPLPLAERAARHLHLAEIWAAGPGGTAAASRLYAERAGDKARAVLDHVARHAPRGPETSAHDFAELLGAELQAQAVRVEADAHPLVRIRGPREARTEAVGLVILGGLTEGGWPQALDPDPWLSRPMRRQAGLTLPERRIGLSAHDFQIAAAADEIVLTRARRSDEAETIPSRWLNRLLNLLGGLPAQGGPAAVAAMKARGQRWLDLAAAVAAPQPGDHARLAPRPSPLPPAPALRELSVTAVARLIRDPYAIYADKVLRLRPLDPLRPAPDAAERGNVLHDIVRRFLTPPPGPADPPEALRVRLLGAADEVLAQQVPWPSVRMFWRARIAGIADRLVADEHDRLQDGAPLTVETRHSLALPGLDFTLTARPDRIDRLQDGTAVIYDYKSGAPPKRAKVLAFDKQLPLEAAMAQRGVFGAPMEIADLRYIRLGGQGETEALGWDDELAATWDQFVLLVAGYLGGEHGFTARRAMERTGHGSAYDHLSRYGEWSEADPPQRMRVGDA</sequence>
<dbReference type="InterPro" id="IPR027417">
    <property type="entry name" value="P-loop_NTPase"/>
</dbReference>
<dbReference type="EMBL" id="JRKS01000004">
    <property type="protein sequence ID" value="KGJ09174.1"/>
    <property type="molecule type" value="Genomic_DNA"/>
</dbReference>
<keyword evidence="3" id="KW-1185">Reference proteome</keyword>
<dbReference type="SUPFAM" id="SSF52540">
    <property type="entry name" value="P-loop containing nucleoside triphosphate hydrolases"/>
    <property type="match status" value="1"/>
</dbReference>
<dbReference type="STRING" id="690417.IC63_02845"/>
<dbReference type="InterPro" id="IPR011604">
    <property type="entry name" value="PDDEXK-like_dom_sf"/>
</dbReference>
<dbReference type="AlphaFoldDB" id="A0A099FF69"/>
<protein>
    <submittedName>
        <fullName evidence="2">Helicase</fullName>
    </submittedName>
</protein>
<keyword evidence="2" id="KW-0378">Hydrolase</keyword>
<accession>A0A099FF69</accession>
<dbReference type="RefSeq" id="WP_036716688.1">
    <property type="nucleotide sequence ID" value="NZ_JRKS01000004.1"/>
</dbReference>
<gene>
    <name evidence="2" type="ORF">IC63_02845</name>
</gene>
<keyword evidence="2" id="KW-0067">ATP-binding</keyword>
<dbReference type="NCBIfam" id="TIGR02786">
    <property type="entry name" value="addB_alphas"/>
    <property type="match status" value="1"/>
</dbReference>
<keyword evidence="2" id="KW-0347">Helicase</keyword>
<proteinExistence type="predicted"/>
<keyword evidence="2" id="KW-0547">Nucleotide-binding</keyword>